<dbReference type="Gene3D" id="1.10.10.140">
    <property type="entry name" value="Cytochrome c oxidase, subunit VIb"/>
    <property type="match status" value="1"/>
</dbReference>
<dbReference type="GO" id="GO:0005739">
    <property type="term" value="C:mitochondrion"/>
    <property type="evidence" value="ECO:0007669"/>
    <property type="project" value="UniProtKB-SubCell"/>
</dbReference>
<reference evidence="5 6" key="1">
    <citation type="submission" date="2016-03" db="EMBL/GenBank/DDBJ databases">
        <title>Trachymyrmex septentrionalis WGS genome.</title>
        <authorList>
            <person name="Nygaard S."/>
            <person name="Hu H."/>
            <person name="Boomsma J."/>
            <person name="Zhang G."/>
        </authorList>
    </citation>
    <scope>NUCLEOTIDE SEQUENCE [LARGE SCALE GENOMIC DNA]</scope>
    <source>
        <strain evidence="5">Tsep2-gDNA-1</strain>
        <tissue evidence="5">Whole body</tissue>
    </source>
</reference>
<proteinExistence type="predicted"/>
<dbReference type="OrthoDB" id="1107506at2759"/>
<dbReference type="KEGG" id="tsep:108749361"/>
<keyword evidence="6" id="KW-1185">Reference proteome</keyword>
<dbReference type="InterPro" id="IPR048280">
    <property type="entry name" value="COX6B-like"/>
</dbReference>
<dbReference type="PANTHER" id="PTHR11387">
    <property type="entry name" value="CYTOCHROME C OXIDASE SUBUNIT 6B"/>
    <property type="match status" value="1"/>
</dbReference>
<comment type="subcellular location">
    <subcellularLocation>
        <location evidence="1">Mitochondrion</location>
    </subcellularLocation>
</comment>
<evidence type="ECO:0000313" key="6">
    <source>
        <dbReference type="Proteomes" id="UP000078541"/>
    </source>
</evidence>
<dbReference type="STRING" id="34720.A0A195FDZ6"/>
<dbReference type="Pfam" id="PF02297">
    <property type="entry name" value="COX6B"/>
    <property type="match status" value="1"/>
</dbReference>
<dbReference type="SUPFAM" id="SSF47694">
    <property type="entry name" value="Cytochrome c oxidase subunit h"/>
    <property type="match status" value="1"/>
</dbReference>
<dbReference type="InterPro" id="IPR003213">
    <property type="entry name" value="Cyt_c_oxidase_su6B"/>
</dbReference>
<gene>
    <name evidence="5" type="ORF">ALC56_07289</name>
</gene>
<dbReference type="Proteomes" id="UP000078541">
    <property type="component" value="Unassembled WGS sequence"/>
</dbReference>
<organism evidence="5 6">
    <name type="scientific">Trachymyrmex septentrionalis</name>
    <dbReference type="NCBI Taxonomy" id="34720"/>
    <lineage>
        <taxon>Eukaryota</taxon>
        <taxon>Metazoa</taxon>
        <taxon>Ecdysozoa</taxon>
        <taxon>Arthropoda</taxon>
        <taxon>Hexapoda</taxon>
        <taxon>Insecta</taxon>
        <taxon>Pterygota</taxon>
        <taxon>Neoptera</taxon>
        <taxon>Endopterygota</taxon>
        <taxon>Hymenoptera</taxon>
        <taxon>Apocrita</taxon>
        <taxon>Aculeata</taxon>
        <taxon>Formicoidea</taxon>
        <taxon>Formicidae</taxon>
        <taxon>Myrmicinae</taxon>
        <taxon>Trachymyrmex</taxon>
    </lineage>
</organism>
<name>A0A195FDZ6_9HYME</name>
<dbReference type="InterPro" id="IPR036549">
    <property type="entry name" value="CX6/COA6-like_sf"/>
</dbReference>
<dbReference type="EMBL" id="KQ981673">
    <property type="protein sequence ID" value="KYN38249.1"/>
    <property type="molecule type" value="Genomic_DNA"/>
</dbReference>
<evidence type="ECO:0000256" key="2">
    <source>
        <dbReference type="ARBA" id="ARBA00023128"/>
    </source>
</evidence>
<keyword evidence="3" id="KW-1015">Disulfide bond</keyword>
<dbReference type="AlphaFoldDB" id="A0A195FDZ6"/>
<evidence type="ECO:0000313" key="5">
    <source>
        <dbReference type="EMBL" id="KYN38249.1"/>
    </source>
</evidence>
<dbReference type="GO" id="GO:0045277">
    <property type="term" value="C:respiratory chain complex IV"/>
    <property type="evidence" value="ECO:0007669"/>
    <property type="project" value="InterPro"/>
</dbReference>
<feature type="compositionally biased region" description="Basic and acidic residues" evidence="4">
    <location>
        <begin position="10"/>
        <end position="22"/>
    </location>
</feature>
<dbReference type="CDD" id="cd00926">
    <property type="entry name" value="Cyt_c_Oxidase_VIb"/>
    <property type="match status" value="1"/>
</dbReference>
<evidence type="ECO:0000256" key="3">
    <source>
        <dbReference type="ARBA" id="ARBA00023157"/>
    </source>
</evidence>
<keyword evidence="2" id="KW-0496">Mitochondrion</keyword>
<evidence type="ECO:0000256" key="4">
    <source>
        <dbReference type="SAM" id="MobiDB-lite"/>
    </source>
</evidence>
<feature type="region of interest" description="Disordered" evidence="4">
    <location>
        <begin position="1"/>
        <end position="22"/>
    </location>
</feature>
<protein>
    <submittedName>
        <fullName evidence="5">Cytochrome c oxidase subunit 6B1</fullName>
    </submittedName>
</protein>
<accession>A0A195FDZ6</accession>
<evidence type="ECO:0000256" key="1">
    <source>
        <dbReference type="ARBA" id="ARBA00004173"/>
    </source>
</evidence>
<sequence>MGENSPSSRKNNETKEKEPKKKITIEVDEDDPCLQKKEKKEKKKEEICSDELRTLGNDPRFQQQNQTQRCFVMYTDFYRCEHILGQNSEACTWFKDVFTSICPQFWVEKWDELRLTGRLPWHKYRTQGDFPGNKYGE</sequence>